<comment type="similarity">
    <text evidence="2">Belongs to the WD repeat TAF5 family.</text>
</comment>
<feature type="repeat" description="WD" evidence="9">
    <location>
        <begin position="514"/>
        <end position="555"/>
    </location>
</feature>
<dbReference type="Pfam" id="PF00400">
    <property type="entry name" value="WD40"/>
    <property type="match status" value="4"/>
</dbReference>
<dbReference type="PANTHER" id="PTHR19879">
    <property type="entry name" value="TRANSCRIPTION INITIATION FACTOR TFIID"/>
    <property type="match status" value="1"/>
</dbReference>
<comment type="subcellular location">
    <subcellularLocation>
        <location evidence="1">Nucleus</location>
    </subcellularLocation>
</comment>
<dbReference type="EMBL" id="JAAKFY010000017">
    <property type="protein sequence ID" value="KAF3843994.1"/>
    <property type="molecule type" value="Genomic_DNA"/>
</dbReference>
<reference evidence="12 13" key="1">
    <citation type="submission" date="2020-03" db="EMBL/GenBank/DDBJ databases">
        <title>Dissostichus mawsoni Genome sequencing and assembly.</title>
        <authorList>
            <person name="Park H."/>
        </authorList>
    </citation>
    <scope>NUCLEOTIDE SEQUENCE [LARGE SCALE GENOMIC DNA]</scope>
    <source>
        <strain evidence="12">DM0001</strain>
        <tissue evidence="12">Muscle</tissue>
    </source>
</reference>
<dbReference type="GO" id="GO:0005669">
    <property type="term" value="C:transcription factor TFIID complex"/>
    <property type="evidence" value="ECO:0007669"/>
    <property type="project" value="TreeGrafter"/>
</dbReference>
<proteinExistence type="inferred from homology"/>
<evidence type="ECO:0000256" key="2">
    <source>
        <dbReference type="ARBA" id="ARBA00009435"/>
    </source>
</evidence>
<organism evidence="12 13">
    <name type="scientific">Dissostichus mawsoni</name>
    <name type="common">Antarctic cod</name>
    <dbReference type="NCBI Taxonomy" id="36200"/>
    <lineage>
        <taxon>Eukaryota</taxon>
        <taxon>Metazoa</taxon>
        <taxon>Chordata</taxon>
        <taxon>Craniata</taxon>
        <taxon>Vertebrata</taxon>
        <taxon>Euteleostomi</taxon>
        <taxon>Actinopterygii</taxon>
        <taxon>Neopterygii</taxon>
        <taxon>Teleostei</taxon>
        <taxon>Neoteleostei</taxon>
        <taxon>Acanthomorphata</taxon>
        <taxon>Eupercaria</taxon>
        <taxon>Perciformes</taxon>
        <taxon>Notothenioidei</taxon>
        <taxon>Nototheniidae</taxon>
        <taxon>Dissostichus</taxon>
    </lineage>
</organism>
<dbReference type="CDD" id="cd00200">
    <property type="entry name" value="WD40"/>
    <property type="match status" value="1"/>
</dbReference>
<evidence type="ECO:0000256" key="10">
    <source>
        <dbReference type="SAM" id="MobiDB-lite"/>
    </source>
</evidence>
<keyword evidence="7" id="KW-0539">Nucleus</keyword>
<dbReference type="InterPro" id="IPR001680">
    <property type="entry name" value="WD40_rpt"/>
</dbReference>
<dbReference type="Pfam" id="PF04494">
    <property type="entry name" value="TFIID_NTD2"/>
    <property type="match status" value="1"/>
</dbReference>
<feature type="repeat" description="WD" evidence="9">
    <location>
        <begin position="598"/>
        <end position="630"/>
    </location>
</feature>
<evidence type="ECO:0000256" key="3">
    <source>
        <dbReference type="ARBA" id="ARBA00022574"/>
    </source>
</evidence>
<feature type="repeat" description="WD" evidence="9">
    <location>
        <begin position="556"/>
        <end position="589"/>
    </location>
</feature>
<accession>A0A7J5Y3H4</accession>
<keyword evidence="3 9" id="KW-0853">WD repeat</keyword>
<dbReference type="GO" id="GO:0006367">
    <property type="term" value="P:transcription initiation at RNA polymerase II promoter"/>
    <property type="evidence" value="ECO:0007669"/>
    <property type="project" value="TreeGrafter"/>
</dbReference>
<keyword evidence="6" id="KW-0804">Transcription</keyword>
<evidence type="ECO:0000256" key="9">
    <source>
        <dbReference type="PROSITE-ProRule" id="PRU00221"/>
    </source>
</evidence>
<comment type="caution">
    <text evidence="12">The sequence shown here is derived from an EMBL/GenBank/DDBJ whole genome shotgun (WGS) entry which is preliminary data.</text>
</comment>
<feature type="compositionally biased region" description="Basic and acidic residues" evidence="10">
    <location>
        <begin position="12"/>
        <end position="21"/>
    </location>
</feature>
<dbReference type="Gene3D" id="2.130.10.10">
    <property type="entry name" value="YVTN repeat-like/Quinoprotein amine dehydrogenase"/>
    <property type="match status" value="3"/>
</dbReference>
<dbReference type="SUPFAM" id="SSF50978">
    <property type="entry name" value="WD40 repeat-like"/>
    <property type="match status" value="1"/>
</dbReference>
<keyword evidence="5" id="KW-0805">Transcription regulation</keyword>
<dbReference type="PROSITE" id="PS50082">
    <property type="entry name" value="WD_REPEATS_2"/>
    <property type="match status" value="3"/>
</dbReference>
<dbReference type="InterPro" id="IPR036322">
    <property type="entry name" value="WD40_repeat_dom_sf"/>
</dbReference>
<dbReference type="SMART" id="SM00320">
    <property type="entry name" value="WD40"/>
    <property type="match status" value="3"/>
</dbReference>
<name>A0A7J5Y3H4_DISMA</name>
<feature type="region of interest" description="Disordered" evidence="10">
    <location>
        <begin position="1"/>
        <end position="57"/>
    </location>
</feature>
<evidence type="ECO:0000313" key="13">
    <source>
        <dbReference type="Proteomes" id="UP000518266"/>
    </source>
</evidence>
<dbReference type="GO" id="GO:0016251">
    <property type="term" value="F:RNA polymerase II general transcription initiation factor activity"/>
    <property type="evidence" value="ECO:0007669"/>
    <property type="project" value="TreeGrafter"/>
</dbReference>
<dbReference type="FunFam" id="2.130.10.10:FF:000243">
    <property type="entry name" value="Transcription initiation factor TFIID subunit 5"/>
    <property type="match status" value="1"/>
</dbReference>
<evidence type="ECO:0000313" key="12">
    <source>
        <dbReference type="EMBL" id="KAF3843994.1"/>
    </source>
</evidence>
<dbReference type="CDD" id="cd08044">
    <property type="entry name" value="TAF5_NTD2"/>
    <property type="match status" value="1"/>
</dbReference>
<dbReference type="InterPro" id="IPR020472">
    <property type="entry name" value="WD40_PAC1"/>
</dbReference>
<protein>
    <recommendedName>
        <fullName evidence="8">Transcription initiation factor TFIID subunit 5</fullName>
    </recommendedName>
</protein>
<dbReference type="InterPro" id="IPR015943">
    <property type="entry name" value="WD40/YVTN_repeat-like_dom_sf"/>
</dbReference>
<dbReference type="InterPro" id="IPR037264">
    <property type="entry name" value="TFIID_NTD2_sf"/>
</dbReference>
<dbReference type="PANTHER" id="PTHR19879:SF4">
    <property type="entry name" value="TRANSCRIPTION INITIATION FACTOR TFIID SUBUNIT 5"/>
    <property type="match status" value="1"/>
</dbReference>
<dbReference type="InterPro" id="IPR006594">
    <property type="entry name" value="LisH"/>
</dbReference>
<evidence type="ECO:0000256" key="4">
    <source>
        <dbReference type="ARBA" id="ARBA00022737"/>
    </source>
</evidence>
<evidence type="ECO:0000259" key="11">
    <source>
        <dbReference type="Pfam" id="PF04494"/>
    </source>
</evidence>
<dbReference type="InterPro" id="IPR019775">
    <property type="entry name" value="WD40_repeat_CS"/>
</dbReference>
<dbReference type="OrthoDB" id="10266330at2759"/>
<dbReference type="Gene3D" id="1.25.40.500">
    <property type="entry name" value="TFIID subunit TAF5, NTD2 domain"/>
    <property type="match status" value="1"/>
</dbReference>
<dbReference type="PROSITE" id="PS50896">
    <property type="entry name" value="LISH"/>
    <property type="match status" value="1"/>
</dbReference>
<feature type="compositionally biased region" description="Acidic residues" evidence="10">
    <location>
        <begin position="334"/>
        <end position="345"/>
    </location>
</feature>
<dbReference type="SUPFAM" id="SSF160897">
    <property type="entry name" value="Taf5 N-terminal domain-like"/>
    <property type="match status" value="1"/>
</dbReference>
<dbReference type="AlphaFoldDB" id="A0A7J5Y3H4"/>
<gene>
    <name evidence="12" type="ORF">F7725_016042</name>
</gene>
<evidence type="ECO:0000256" key="8">
    <source>
        <dbReference type="ARBA" id="ARBA00044130"/>
    </source>
</evidence>
<evidence type="ECO:0000256" key="7">
    <source>
        <dbReference type="ARBA" id="ARBA00023242"/>
    </source>
</evidence>
<feature type="compositionally biased region" description="Basic and acidic residues" evidence="10">
    <location>
        <begin position="357"/>
        <end position="368"/>
    </location>
</feature>
<feature type="region of interest" description="Disordered" evidence="10">
    <location>
        <begin position="334"/>
        <end position="381"/>
    </location>
</feature>
<keyword evidence="4" id="KW-0677">Repeat</keyword>
<dbReference type="Proteomes" id="UP000518266">
    <property type="component" value="Unassembled WGS sequence"/>
</dbReference>
<keyword evidence="13" id="KW-1185">Reference proteome</keyword>
<evidence type="ECO:0000256" key="5">
    <source>
        <dbReference type="ARBA" id="ARBA00023015"/>
    </source>
</evidence>
<dbReference type="PRINTS" id="PR00320">
    <property type="entry name" value="GPROTEINBRPT"/>
</dbReference>
<feature type="domain" description="TFIID subunit TAF5 NTD2" evidence="11">
    <location>
        <begin position="159"/>
        <end position="287"/>
    </location>
</feature>
<feature type="region of interest" description="Disordered" evidence="10">
    <location>
        <begin position="90"/>
        <end position="109"/>
    </location>
</feature>
<evidence type="ECO:0000256" key="1">
    <source>
        <dbReference type="ARBA" id="ARBA00004123"/>
    </source>
</evidence>
<sequence>MAAVQGGQVDAVEEKDIKTEPSNDGGGNNNANDGRLLSTSPGSSSSTGSIKSAAGPPEDQQTLLAVLQFLRKNKLTESVEILRREAGLPEDSLDLKGGDSSGAGSGAAAGSVELAGGDASSLLSRVTSSASAVAPAPTKAAGEDQPDVNVVLSAYSQQGDPPLYQVYYSGLKKFIESVLDCHRAELSQVFYPLFVHMYLELVYNNHESEAKAFFEKFSGDQECYYEDDLRILSSLSKREHMRGNETLLDFRTSKFVLRISRDSYQLLKRHLQERQNNQIWNIIQEHLYIDIFDGMPRSKSQIDAMSGSLAGEGKREANKAKVYYGLLKEPEIELPLDDEDEEAENEEGKPKKKKPKKDSMGSKSKKQDPNAPAQTRIPLPELKDSDKLDKIMYMKEATKRIRLGPEILPSICFYTFLNAYQKLRKVKSAAGTANDRYHCEPGLMLFGPSITQVSLSQDLNLIDKESDDVLERIMDEKTASELKILYGHSGPVYGISFSPDSLWATDHYQPLRIFSGHLADVTCTRFHPNSNYVATGSSDRTIRVWDVLTGNCVRIFTGHKGPIHSLAFSPNGKFLASGATDSRVLLWDIGHGLMIGELKGHTDTVYSLRFSRDGEILASGSMDNTVRLWNATKAFDDLETDDFTAATGHVHLHDNSQELLLGAYTSKSTPVIHLHFTRRNLLLAAGGYNP</sequence>
<feature type="compositionally biased region" description="Low complexity" evidence="10">
    <location>
        <begin position="29"/>
        <end position="49"/>
    </location>
</feature>
<evidence type="ECO:0000256" key="6">
    <source>
        <dbReference type="ARBA" id="ARBA00023163"/>
    </source>
</evidence>
<dbReference type="PROSITE" id="PS50294">
    <property type="entry name" value="WD_REPEATS_REGION"/>
    <property type="match status" value="3"/>
</dbReference>
<dbReference type="InterPro" id="IPR007582">
    <property type="entry name" value="TFIID_NTD2"/>
</dbReference>
<dbReference type="PROSITE" id="PS00678">
    <property type="entry name" value="WD_REPEATS_1"/>
    <property type="match status" value="2"/>
</dbReference>